<dbReference type="Proteomes" id="UP000094236">
    <property type="component" value="Unassembled WGS sequence"/>
</dbReference>
<dbReference type="GO" id="GO:0005524">
    <property type="term" value="F:ATP binding"/>
    <property type="evidence" value="ECO:0007669"/>
    <property type="project" value="UniProtKB-KW"/>
</dbReference>
<evidence type="ECO:0000256" key="1">
    <source>
        <dbReference type="ARBA" id="ARBA00010322"/>
    </source>
</evidence>
<keyword evidence="2" id="KW-0547">Nucleotide-binding</keyword>
<evidence type="ECO:0000313" key="4">
    <source>
        <dbReference type="EMBL" id="ODV95866.1"/>
    </source>
</evidence>
<keyword evidence="3" id="KW-0067">ATP-binding</keyword>
<evidence type="ECO:0000313" key="5">
    <source>
        <dbReference type="Proteomes" id="UP000094236"/>
    </source>
</evidence>
<dbReference type="InterPro" id="IPR027417">
    <property type="entry name" value="P-loop_NTPase"/>
</dbReference>
<dbReference type="Gene3D" id="3.40.50.300">
    <property type="entry name" value="P-loop containing nucleotide triphosphate hydrolases"/>
    <property type="match status" value="1"/>
</dbReference>
<dbReference type="PANTHER" id="PTHR12169">
    <property type="entry name" value="ATPASE N2B"/>
    <property type="match status" value="1"/>
</dbReference>
<evidence type="ECO:0000256" key="2">
    <source>
        <dbReference type="ARBA" id="ARBA00022741"/>
    </source>
</evidence>
<dbReference type="NCBIfam" id="NF040713">
    <property type="entry name" value="ZapE"/>
    <property type="match status" value="1"/>
</dbReference>
<dbReference type="EMBL" id="KV454013">
    <property type="protein sequence ID" value="ODV95866.1"/>
    <property type="molecule type" value="Genomic_DNA"/>
</dbReference>
<dbReference type="GO" id="GO:0034599">
    <property type="term" value="P:cellular response to oxidative stress"/>
    <property type="evidence" value="ECO:0007669"/>
    <property type="project" value="EnsemblFungi"/>
</dbReference>
<evidence type="ECO:0000256" key="3">
    <source>
        <dbReference type="ARBA" id="ARBA00022840"/>
    </source>
</evidence>
<comment type="similarity">
    <text evidence="1">Belongs to the AFG1 ATPase family.</text>
</comment>
<dbReference type="PANTHER" id="PTHR12169:SF6">
    <property type="entry name" value="AFG1-LIKE ATPASE"/>
    <property type="match status" value="1"/>
</dbReference>
<keyword evidence="5" id="KW-1185">Reference proteome</keyword>
<dbReference type="SUPFAM" id="SSF52540">
    <property type="entry name" value="P-loop containing nucleoside triphosphate hydrolases"/>
    <property type="match status" value="1"/>
</dbReference>
<organism evidence="4 5">
    <name type="scientific">Pachysolen tannophilus NRRL Y-2460</name>
    <dbReference type="NCBI Taxonomy" id="669874"/>
    <lineage>
        <taxon>Eukaryota</taxon>
        <taxon>Fungi</taxon>
        <taxon>Dikarya</taxon>
        <taxon>Ascomycota</taxon>
        <taxon>Saccharomycotina</taxon>
        <taxon>Pichiomycetes</taxon>
        <taxon>Pachysolenaceae</taxon>
        <taxon>Pachysolen</taxon>
    </lineage>
</organism>
<dbReference type="InterPro" id="IPR005654">
    <property type="entry name" value="ATPase_AFG1-like"/>
</dbReference>
<dbReference type="Pfam" id="PF03969">
    <property type="entry name" value="AFG1_ATPase"/>
    <property type="match status" value="1"/>
</dbReference>
<gene>
    <name evidence="4" type="ORF">PACTADRAFT_33068</name>
</gene>
<dbReference type="GO" id="GO:0005743">
    <property type="term" value="C:mitochondrial inner membrane"/>
    <property type="evidence" value="ECO:0007669"/>
    <property type="project" value="EnsemblFungi"/>
</dbReference>
<name>A0A1E4TVV3_PACTA</name>
<dbReference type="GO" id="GO:0141164">
    <property type="term" value="P:mitochondrial protein quality control"/>
    <property type="evidence" value="ECO:0007669"/>
    <property type="project" value="EnsemblFungi"/>
</dbReference>
<protein>
    <recommendedName>
        <fullName evidence="6">AAA+ ATPase domain-containing protein</fullName>
    </recommendedName>
</protein>
<dbReference type="GO" id="GO:0016887">
    <property type="term" value="F:ATP hydrolysis activity"/>
    <property type="evidence" value="ECO:0007669"/>
    <property type="project" value="InterPro"/>
</dbReference>
<proteinExistence type="inferred from homology"/>
<accession>A0A1E4TVV3</accession>
<reference evidence="5" key="1">
    <citation type="submission" date="2016-05" db="EMBL/GenBank/DDBJ databases">
        <title>Comparative genomics of biotechnologically important yeasts.</title>
        <authorList>
            <consortium name="DOE Joint Genome Institute"/>
            <person name="Riley R."/>
            <person name="Haridas S."/>
            <person name="Wolfe K.H."/>
            <person name="Lopes M.R."/>
            <person name="Hittinger C.T."/>
            <person name="Goker M."/>
            <person name="Salamov A."/>
            <person name="Wisecaver J."/>
            <person name="Long T.M."/>
            <person name="Aerts A.L."/>
            <person name="Barry K."/>
            <person name="Choi C."/>
            <person name="Clum A."/>
            <person name="Coughlan A.Y."/>
            <person name="Deshpande S."/>
            <person name="Douglass A.P."/>
            <person name="Hanson S.J."/>
            <person name="Klenk H.-P."/>
            <person name="Labutti K."/>
            <person name="Lapidus A."/>
            <person name="Lindquist E."/>
            <person name="Lipzen A."/>
            <person name="Meier-Kolthoff J.P."/>
            <person name="Ohm R.A."/>
            <person name="Otillar R.P."/>
            <person name="Pangilinan J."/>
            <person name="Peng Y."/>
            <person name="Rokas A."/>
            <person name="Rosa C.A."/>
            <person name="Scheuner C."/>
            <person name="Sibirny A.A."/>
            <person name="Slot J.C."/>
            <person name="Stielow J.B."/>
            <person name="Sun H."/>
            <person name="Kurtzman C.P."/>
            <person name="Blackwell M."/>
            <person name="Grigoriev I.V."/>
            <person name="Jeffries T.W."/>
        </authorList>
    </citation>
    <scope>NUCLEOTIDE SEQUENCE [LARGE SCALE GENOMIC DNA]</scope>
    <source>
        <strain evidence="5">NRRL Y-2460</strain>
    </source>
</reference>
<dbReference type="OrthoDB" id="548867at2759"/>
<dbReference type="AlphaFoldDB" id="A0A1E4TVV3"/>
<evidence type="ECO:0008006" key="6">
    <source>
        <dbReference type="Google" id="ProtNLM"/>
    </source>
</evidence>
<sequence>MNRIVIDIGGSRWTLKCIQRSVLVRVGVRSFASSVVRFNGNGDSGDSVITPLRKYAELVNKGKLKEDPYQMKIIGDMESLYDSLINYKPPMAPIPTVEDLQHKNAFQRVFGHFFGKRNKDVDTDVDQTILPEQPHGIYLYGDVGCGKTMLMDLFYSTIPKNLKKKRIHFHQFMQNLHKRSHELKMQHAEHQIDVIPILAAEISRDSTVLCFDEFQVTDVVDAMLLRRLLTIILQPSHGSILFATSNRKPDDLYINGIQREFFVPCIELIKEKTNVIYLNSPTDYRKVAKPLSSVYYFPDMGVPFKSEKSKKEQEKHIDTWYKFFSQNHKAESNVEISIWGRTLVIPKSSPPNVAQFTFHELCGTPLAAGDYLALANAYNSFIITDIPYMSVMVRDEVRRFITFLDAVYDAHDRIAVTAAAPFNQLFVEPEEIIDNYTLKDTTAYARKEEEDKKEIPDEDLVDAGNELVRTHGFDAKIAAAASKFASVDEERFAFARALSRLAQMSTQEWVEDVREADLKK</sequence>